<dbReference type="PANTHER" id="PTHR14131">
    <property type="entry name" value="ANOSMIN"/>
    <property type="match status" value="1"/>
</dbReference>
<keyword evidence="4" id="KW-1185">Reference proteome</keyword>
<dbReference type="PROSITE" id="PS50853">
    <property type="entry name" value="FN3"/>
    <property type="match status" value="3"/>
</dbReference>
<dbReference type="CDD" id="cd00063">
    <property type="entry name" value="FN3"/>
    <property type="match status" value="3"/>
</dbReference>
<evidence type="ECO:0008006" key="5">
    <source>
        <dbReference type="Google" id="ProtNLM"/>
    </source>
</evidence>
<feature type="domain" description="Fibronectin type-III" evidence="1">
    <location>
        <begin position="198"/>
        <end position="288"/>
    </location>
</feature>
<dbReference type="InterPro" id="IPR008197">
    <property type="entry name" value="WAP_dom"/>
</dbReference>
<sequence>MNYTLNLQASQIECLVSCLFLADSDIHKSGRCPVQSNVQNFGVECTQECRNDGQCPDVNKCCKVGCGYTCVKPEYSRHDGLNPVPQNVETIERRQGRAVRVHWDMPMGTNNASRRESTLFVVQMRRTLNSVRGIPIWNEKSTWTDVKMTHHHGVVISRVIPGHYYQFRVASVNEHGSKGFSVPSTIFKSSRDVSRPTPPQNVSEGVSVVRDKHVDVTIHWKPPKRSDIPIWRYTVYWSERLRIITPVLVRIDVLEQTVPSVAAIARLRNKIMKSRRTSLYIHTYTPPGHKSESPFDAVTSYNPDLIQIWNLTLLGNVHYSNGDVTVYIKWKVLPDDENSVDRYMVYWSPEYCDQDYTSEELSPNSATTHDTFFELYKLKYECSYIVKVMASNLDGQNGNPVTLRFQTPMCSEVFVKGEHSPICPERKYKFDKINRFRRKTILRYTNFTYHLPNIPHNKTSANNSPAKRRHNDTQKVSVINVENSANTLYSYIIIQTSLIYYIFNIVQRLSL</sequence>
<evidence type="ECO:0000313" key="3">
    <source>
        <dbReference type="EMBL" id="KAJ8310693.1"/>
    </source>
</evidence>
<gene>
    <name evidence="3" type="ORF">KUTeg_012558</name>
</gene>
<dbReference type="PROSITE" id="PS51390">
    <property type="entry name" value="WAP"/>
    <property type="match status" value="1"/>
</dbReference>
<dbReference type="InterPro" id="IPR036116">
    <property type="entry name" value="FN3_sf"/>
</dbReference>
<dbReference type="CDD" id="cd00199">
    <property type="entry name" value="WAP"/>
    <property type="match status" value="1"/>
</dbReference>
<feature type="domain" description="Fibronectin type-III" evidence="1">
    <location>
        <begin position="84"/>
        <end position="192"/>
    </location>
</feature>
<dbReference type="InterPro" id="IPR013783">
    <property type="entry name" value="Ig-like_fold"/>
</dbReference>
<organism evidence="3 4">
    <name type="scientific">Tegillarca granosa</name>
    <name type="common">Malaysian cockle</name>
    <name type="synonym">Anadara granosa</name>
    <dbReference type="NCBI Taxonomy" id="220873"/>
    <lineage>
        <taxon>Eukaryota</taxon>
        <taxon>Metazoa</taxon>
        <taxon>Spiralia</taxon>
        <taxon>Lophotrochozoa</taxon>
        <taxon>Mollusca</taxon>
        <taxon>Bivalvia</taxon>
        <taxon>Autobranchia</taxon>
        <taxon>Pteriomorphia</taxon>
        <taxon>Arcoida</taxon>
        <taxon>Arcoidea</taxon>
        <taxon>Arcidae</taxon>
        <taxon>Tegillarca</taxon>
    </lineage>
</organism>
<dbReference type="EMBL" id="JARBDR010000640">
    <property type="protein sequence ID" value="KAJ8310693.1"/>
    <property type="molecule type" value="Genomic_DNA"/>
</dbReference>
<dbReference type="Proteomes" id="UP001217089">
    <property type="component" value="Unassembled WGS sequence"/>
</dbReference>
<feature type="domain" description="Fibronectin type-III" evidence="1">
    <location>
        <begin position="307"/>
        <end position="413"/>
    </location>
</feature>
<dbReference type="SMART" id="SM00060">
    <property type="entry name" value="FN3"/>
    <property type="match status" value="2"/>
</dbReference>
<proteinExistence type="predicted"/>
<evidence type="ECO:0000259" key="2">
    <source>
        <dbReference type="PROSITE" id="PS51390"/>
    </source>
</evidence>
<dbReference type="PANTHER" id="PTHR14131:SF5">
    <property type="entry name" value="ANOSMIN-1"/>
    <property type="match status" value="1"/>
</dbReference>
<dbReference type="SMART" id="SM00217">
    <property type="entry name" value="WAP"/>
    <property type="match status" value="1"/>
</dbReference>
<feature type="domain" description="WAP" evidence="2">
    <location>
        <begin position="25"/>
        <end position="74"/>
    </location>
</feature>
<protein>
    <recommendedName>
        <fullName evidence="5">Anosmin-1</fullName>
    </recommendedName>
</protein>
<dbReference type="InterPro" id="IPR003961">
    <property type="entry name" value="FN3_dom"/>
</dbReference>
<dbReference type="SUPFAM" id="SSF57256">
    <property type="entry name" value="Elafin-like"/>
    <property type="match status" value="1"/>
</dbReference>
<name>A0ABQ9F546_TEGGR</name>
<dbReference type="InterPro" id="IPR036645">
    <property type="entry name" value="Elafin-like_sf"/>
</dbReference>
<evidence type="ECO:0000313" key="4">
    <source>
        <dbReference type="Proteomes" id="UP001217089"/>
    </source>
</evidence>
<reference evidence="3 4" key="1">
    <citation type="submission" date="2022-12" db="EMBL/GenBank/DDBJ databases">
        <title>Chromosome-level genome of Tegillarca granosa.</title>
        <authorList>
            <person name="Kim J."/>
        </authorList>
    </citation>
    <scope>NUCLEOTIDE SEQUENCE [LARGE SCALE GENOMIC DNA]</scope>
    <source>
        <strain evidence="3">Teg-2019</strain>
        <tissue evidence="3">Adductor muscle</tissue>
    </source>
</reference>
<dbReference type="InterPro" id="IPR042447">
    <property type="entry name" value="Anosmin-1"/>
</dbReference>
<evidence type="ECO:0000259" key="1">
    <source>
        <dbReference type="PROSITE" id="PS50853"/>
    </source>
</evidence>
<comment type="caution">
    <text evidence="3">The sequence shown here is derived from an EMBL/GenBank/DDBJ whole genome shotgun (WGS) entry which is preliminary data.</text>
</comment>
<dbReference type="Pfam" id="PF00095">
    <property type="entry name" value="WAP"/>
    <property type="match status" value="1"/>
</dbReference>
<dbReference type="Gene3D" id="4.10.75.10">
    <property type="entry name" value="Elafin-like"/>
    <property type="match status" value="1"/>
</dbReference>
<dbReference type="SUPFAM" id="SSF49265">
    <property type="entry name" value="Fibronectin type III"/>
    <property type="match status" value="2"/>
</dbReference>
<dbReference type="Gene3D" id="2.60.40.10">
    <property type="entry name" value="Immunoglobulins"/>
    <property type="match status" value="2"/>
</dbReference>
<accession>A0ABQ9F546</accession>